<gene>
    <name evidence="3" type="ORF">GCM10010211_17020</name>
</gene>
<evidence type="ECO:0000313" key="4">
    <source>
        <dbReference type="Proteomes" id="UP000654471"/>
    </source>
</evidence>
<name>A0ABQ2UWD8_9ACTN</name>
<evidence type="ECO:0000256" key="2">
    <source>
        <dbReference type="SAM" id="Phobius"/>
    </source>
</evidence>
<dbReference type="EMBL" id="BMRP01000004">
    <property type="protein sequence ID" value="GGU53009.1"/>
    <property type="molecule type" value="Genomic_DNA"/>
</dbReference>
<keyword evidence="2" id="KW-0812">Transmembrane</keyword>
<feature type="transmembrane region" description="Helical" evidence="2">
    <location>
        <begin position="12"/>
        <end position="30"/>
    </location>
</feature>
<evidence type="ECO:0000256" key="1">
    <source>
        <dbReference type="SAM" id="MobiDB-lite"/>
    </source>
</evidence>
<keyword evidence="4" id="KW-1185">Reference proteome</keyword>
<reference evidence="4" key="1">
    <citation type="journal article" date="2019" name="Int. J. Syst. Evol. Microbiol.">
        <title>The Global Catalogue of Microorganisms (GCM) 10K type strain sequencing project: providing services to taxonomists for standard genome sequencing and annotation.</title>
        <authorList>
            <consortium name="The Broad Institute Genomics Platform"/>
            <consortium name="The Broad Institute Genome Sequencing Center for Infectious Disease"/>
            <person name="Wu L."/>
            <person name="Ma J."/>
        </authorList>
    </citation>
    <scope>NUCLEOTIDE SEQUENCE [LARGE SCALE GENOMIC DNA]</scope>
    <source>
        <strain evidence="4">JCM 3399</strain>
    </source>
</reference>
<organism evidence="3 4">
    <name type="scientific">Streptomyces albospinus</name>
    <dbReference type="NCBI Taxonomy" id="285515"/>
    <lineage>
        <taxon>Bacteria</taxon>
        <taxon>Bacillati</taxon>
        <taxon>Actinomycetota</taxon>
        <taxon>Actinomycetes</taxon>
        <taxon>Kitasatosporales</taxon>
        <taxon>Streptomycetaceae</taxon>
        <taxon>Streptomyces</taxon>
    </lineage>
</organism>
<keyword evidence="2" id="KW-0472">Membrane</keyword>
<evidence type="ECO:0000313" key="3">
    <source>
        <dbReference type="EMBL" id="GGU53009.1"/>
    </source>
</evidence>
<feature type="compositionally biased region" description="Basic and acidic residues" evidence="1">
    <location>
        <begin position="62"/>
        <end position="74"/>
    </location>
</feature>
<protein>
    <recommendedName>
        <fullName evidence="5">Secreted protein</fullName>
    </recommendedName>
</protein>
<evidence type="ECO:0008006" key="5">
    <source>
        <dbReference type="Google" id="ProtNLM"/>
    </source>
</evidence>
<dbReference type="Proteomes" id="UP000654471">
    <property type="component" value="Unassembled WGS sequence"/>
</dbReference>
<accession>A0ABQ2UWD8</accession>
<feature type="region of interest" description="Disordered" evidence="1">
    <location>
        <begin position="37"/>
        <end position="74"/>
    </location>
</feature>
<keyword evidence="2" id="KW-1133">Transmembrane helix</keyword>
<proteinExistence type="predicted"/>
<comment type="caution">
    <text evidence="3">The sequence shown here is derived from an EMBL/GenBank/DDBJ whole genome shotgun (WGS) entry which is preliminary data.</text>
</comment>
<sequence>MRQLARRARPLLVFAVMVLIVVMASALLGWRDDTFGAGPREGGATVVQPSGELGRGGPSACDRPDTECAVAVKE</sequence>